<keyword evidence="4" id="KW-1185">Reference proteome</keyword>
<evidence type="ECO:0000313" key="3">
    <source>
        <dbReference type="EMBL" id="TQE13546.1"/>
    </source>
</evidence>
<protein>
    <recommendedName>
        <fullName evidence="5">Pentacotripeptide-repeat region of PRORP domain-containing protein</fullName>
    </recommendedName>
</protein>
<dbReference type="InterPro" id="IPR046960">
    <property type="entry name" value="PPR_At4g14850-like_plant"/>
</dbReference>
<gene>
    <name evidence="3" type="ORF">C1H46_000877</name>
</gene>
<feature type="repeat" description="PPR" evidence="2">
    <location>
        <begin position="301"/>
        <end position="335"/>
    </location>
</feature>
<evidence type="ECO:0008006" key="5">
    <source>
        <dbReference type="Google" id="ProtNLM"/>
    </source>
</evidence>
<dbReference type="GO" id="GO:0009451">
    <property type="term" value="P:RNA modification"/>
    <property type="evidence" value="ECO:0007669"/>
    <property type="project" value="InterPro"/>
</dbReference>
<proteinExistence type="predicted"/>
<comment type="caution">
    <text evidence="3">The sequence shown here is derived from an EMBL/GenBank/DDBJ whole genome shotgun (WGS) entry which is preliminary data.</text>
</comment>
<dbReference type="InterPro" id="IPR002885">
    <property type="entry name" value="PPR_rpt"/>
</dbReference>
<dbReference type="EMBL" id="VIEB01000010">
    <property type="protein sequence ID" value="TQE13546.1"/>
    <property type="molecule type" value="Genomic_DNA"/>
</dbReference>
<feature type="repeat" description="PPR" evidence="2">
    <location>
        <begin position="402"/>
        <end position="436"/>
    </location>
</feature>
<dbReference type="NCBIfam" id="TIGR00756">
    <property type="entry name" value="PPR"/>
    <property type="match status" value="5"/>
</dbReference>
<feature type="repeat" description="PPR" evidence="2">
    <location>
        <begin position="175"/>
        <end position="209"/>
    </location>
</feature>
<feature type="repeat" description="PPR" evidence="2">
    <location>
        <begin position="239"/>
        <end position="273"/>
    </location>
</feature>
<dbReference type="PROSITE" id="PS51375">
    <property type="entry name" value="PPR"/>
    <property type="match status" value="5"/>
</dbReference>
<dbReference type="FunFam" id="1.25.40.10:FF:000285">
    <property type="entry name" value="Pentatricopeptide repeat-containing protein, chloroplastic"/>
    <property type="match status" value="1"/>
</dbReference>
<evidence type="ECO:0000256" key="2">
    <source>
        <dbReference type="PROSITE-ProRule" id="PRU00708"/>
    </source>
</evidence>
<dbReference type="InterPro" id="IPR046848">
    <property type="entry name" value="E_motif"/>
</dbReference>
<dbReference type="PANTHER" id="PTHR47926">
    <property type="entry name" value="PENTATRICOPEPTIDE REPEAT-CONTAINING PROTEIN"/>
    <property type="match status" value="1"/>
</dbReference>
<dbReference type="Pfam" id="PF01535">
    <property type="entry name" value="PPR"/>
    <property type="match status" value="6"/>
</dbReference>
<dbReference type="AlphaFoldDB" id="A0A540NR75"/>
<reference evidence="3 4" key="1">
    <citation type="journal article" date="2019" name="G3 (Bethesda)">
        <title>Sequencing of a Wild Apple (Malus baccata) Genome Unravels the Differences Between Cultivated and Wild Apple Species Regarding Disease Resistance and Cold Tolerance.</title>
        <authorList>
            <person name="Chen X."/>
        </authorList>
    </citation>
    <scope>NUCLEOTIDE SEQUENCE [LARGE SCALE GENOMIC DNA]</scope>
    <source>
        <strain evidence="4">cv. Shandingzi</strain>
        <tissue evidence="3">Leaves</tissue>
    </source>
</reference>
<name>A0A540NR75_MALBA</name>
<dbReference type="Pfam" id="PF13041">
    <property type="entry name" value="PPR_2"/>
    <property type="match status" value="2"/>
</dbReference>
<dbReference type="InterPro" id="IPR011990">
    <property type="entry name" value="TPR-like_helical_dom_sf"/>
</dbReference>
<dbReference type="FunFam" id="1.25.40.10:FF:000348">
    <property type="entry name" value="Pentatricopeptide repeat-containing protein chloroplastic"/>
    <property type="match status" value="1"/>
</dbReference>
<evidence type="ECO:0000313" key="4">
    <source>
        <dbReference type="Proteomes" id="UP000315295"/>
    </source>
</evidence>
<dbReference type="Gene3D" id="1.25.40.10">
    <property type="entry name" value="Tetratricopeptide repeat domain"/>
    <property type="match status" value="4"/>
</dbReference>
<dbReference type="Pfam" id="PF20431">
    <property type="entry name" value="E_motif"/>
    <property type="match status" value="1"/>
</dbReference>
<feature type="repeat" description="PPR" evidence="2">
    <location>
        <begin position="437"/>
        <end position="471"/>
    </location>
</feature>
<evidence type="ECO:0000256" key="1">
    <source>
        <dbReference type="ARBA" id="ARBA00022737"/>
    </source>
</evidence>
<dbReference type="PANTHER" id="PTHR47926:SF484">
    <property type="entry name" value="PENTATRICOPEPTIDE REPEAT-CONTAINING PROTEIN"/>
    <property type="match status" value="1"/>
</dbReference>
<organism evidence="3 4">
    <name type="scientific">Malus baccata</name>
    <name type="common">Siberian crab apple</name>
    <name type="synonym">Pyrus baccata</name>
    <dbReference type="NCBI Taxonomy" id="106549"/>
    <lineage>
        <taxon>Eukaryota</taxon>
        <taxon>Viridiplantae</taxon>
        <taxon>Streptophyta</taxon>
        <taxon>Embryophyta</taxon>
        <taxon>Tracheophyta</taxon>
        <taxon>Spermatophyta</taxon>
        <taxon>Magnoliopsida</taxon>
        <taxon>eudicotyledons</taxon>
        <taxon>Gunneridae</taxon>
        <taxon>Pentapetalae</taxon>
        <taxon>rosids</taxon>
        <taxon>fabids</taxon>
        <taxon>Rosales</taxon>
        <taxon>Rosaceae</taxon>
        <taxon>Amygdaloideae</taxon>
        <taxon>Maleae</taxon>
        <taxon>Malus</taxon>
    </lineage>
</organism>
<accession>A0A540NR75</accession>
<keyword evidence="1" id="KW-0677">Repeat</keyword>
<dbReference type="FunFam" id="1.25.40.10:FF:000345">
    <property type="entry name" value="Pentatricopeptide repeat-containing protein"/>
    <property type="match status" value="1"/>
</dbReference>
<sequence>MTAEKREPISVQIAYRLNSSGKVDTTNKTLRITTMSQIPHGNPHCPLQNNQNQIPSNPKFLKQIHDFCTTTEKPNPANWSYIIRNHLSQGSPAKALLVYTRIRRQGIYILGLLPLILKACASLSCVNRGKALHAESIKSGMNSDVLVGTSLVDMYAKCGQVFESRKVFDYMPERNVVTWNAMIGGYLRSGDKISALFLFEKMSMRTSVTWVEMIDGFARSGDTVSARRFFDQVPQELKNVVVWTVMVDGYSSNGQMEAAREVFGAMPQRNFFVWSSMISGYCKKGDVKEAKFIFDRIPVRNLVNWNSMISGYAQNGFCEEALNSFHKMQAEGFEPDEFTFVSVLSACAQSGLLDIGKDIHSMLGHRRIKLSQIVLNALVDMYAKCGDLMNARLIFEGMTERNTVCWNAMISGLAIHGQCKEALELFGRMEDSNERPDDITFISVLSACAHGGFVDEGIQIFSKMEDYGLVAGIKHFGCVVDLYGRAGRLREAYALIKRMPIKPNDMVWGAMLGACRIYMDMEMTEKVVKDISTLNSNVGSGDNSHYVLLSNIYAACDRWEKAERMRIHMISEGFEKTPACSSFVPSGT</sequence>
<dbReference type="Proteomes" id="UP000315295">
    <property type="component" value="Unassembled WGS sequence"/>
</dbReference>
<dbReference type="GO" id="GO:0003723">
    <property type="term" value="F:RNA binding"/>
    <property type="evidence" value="ECO:0007669"/>
    <property type="project" value="InterPro"/>
</dbReference>